<comment type="caution">
    <text evidence="9">The sequence shown here is derived from an EMBL/GenBank/DDBJ whole genome shotgun (WGS) entry which is preliminary data.</text>
</comment>
<evidence type="ECO:0000256" key="2">
    <source>
        <dbReference type="ARBA" id="ARBA00022695"/>
    </source>
</evidence>
<gene>
    <name evidence="9" type="ORF">Tco_0773736</name>
</gene>
<dbReference type="Gene3D" id="3.30.420.10">
    <property type="entry name" value="Ribonuclease H-like superfamily/Ribonuclease H"/>
    <property type="match status" value="1"/>
</dbReference>
<dbReference type="Proteomes" id="UP001151760">
    <property type="component" value="Unassembled WGS sequence"/>
</dbReference>
<protein>
    <submittedName>
        <fullName evidence="9">Reverse transcriptase domain-containing protein</fullName>
    </submittedName>
</protein>
<keyword evidence="2" id="KW-0548">Nucleotidyltransferase</keyword>
<dbReference type="InterPro" id="IPR043128">
    <property type="entry name" value="Rev_trsase/Diguanyl_cyclase"/>
</dbReference>
<dbReference type="Pfam" id="PF00078">
    <property type="entry name" value="RVT_1"/>
    <property type="match status" value="1"/>
</dbReference>
<dbReference type="InterPro" id="IPR032567">
    <property type="entry name" value="RTL1-rel"/>
</dbReference>
<dbReference type="Gene3D" id="3.30.70.270">
    <property type="match status" value="1"/>
</dbReference>
<dbReference type="InterPro" id="IPR005162">
    <property type="entry name" value="Retrotrans_gag_dom"/>
</dbReference>
<keyword evidence="10" id="KW-1185">Reference proteome</keyword>
<dbReference type="InterPro" id="IPR001584">
    <property type="entry name" value="Integrase_cat-core"/>
</dbReference>
<reference evidence="9" key="1">
    <citation type="journal article" date="2022" name="Int. J. Mol. Sci.">
        <title>Draft Genome of Tanacetum Coccineum: Genomic Comparison of Closely Related Tanacetum-Family Plants.</title>
        <authorList>
            <person name="Yamashiro T."/>
            <person name="Shiraishi A."/>
            <person name="Nakayama K."/>
            <person name="Satake H."/>
        </authorList>
    </citation>
    <scope>NUCLEOTIDE SEQUENCE</scope>
</reference>
<dbReference type="InterPro" id="IPR021109">
    <property type="entry name" value="Peptidase_aspartic_dom_sf"/>
</dbReference>
<evidence type="ECO:0000256" key="6">
    <source>
        <dbReference type="ARBA" id="ARBA00022918"/>
    </source>
</evidence>
<keyword evidence="3" id="KW-0540">Nuclease</keyword>
<keyword evidence="6 9" id="KW-0695">RNA-directed DNA polymerase</keyword>
<organism evidence="9 10">
    <name type="scientific">Tanacetum coccineum</name>
    <dbReference type="NCBI Taxonomy" id="301880"/>
    <lineage>
        <taxon>Eukaryota</taxon>
        <taxon>Viridiplantae</taxon>
        <taxon>Streptophyta</taxon>
        <taxon>Embryophyta</taxon>
        <taxon>Tracheophyta</taxon>
        <taxon>Spermatophyta</taxon>
        <taxon>Magnoliopsida</taxon>
        <taxon>eudicotyledons</taxon>
        <taxon>Gunneridae</taxon>
        <taxon>Pentapetalae</taxon>
        <taxon>asterids</taxon>
        <taxon>campanulids</taxon>
        <taxon>Asterales</taxon>
        <taxon>Asteraceae</taxon>
        <taxon>Asteroideae</taxon>
        <taxon>Anthemideae</taxon>
        <taxon>Anthemidinae</taxon>
        <taxon>Tanacetum</taxon>
    </lineage>
</organism>
<keyword evidence="4" id="KW-0255">Endonuclease</keyword>
<evidence type="ECO:0000259" key="8">
    <source>
        <dbReference type="PROSITE" id="PS50994"/>
    </source>
</evidence>
<keyword evidence="1" id="KW-0808">Transferase</keyword>
<feature type="region of interest" description="Disordered" evidence="7">
    <location>
        <begin position="53"/>
        <end position="75"/>
    </location>
</feature>
<evidence type="ECO:0000256" key="3">
    <source>
        <dbReference type="ARBA" id="ARBA00022722"/>
    </source>
</evidence>
<evidence type="ECO:0000256" key="5">
    <source>
        <dbReference type="ARBA" id="ARBA00022801"/>
    </source>
</evidence>
<sequence>MFSRECRNGDEEESHIEEKVLIMPPKAMSECRNPSVIREQVAASMAEFMSNMNRGADGDEAGGAGAGGGEAGGAGAGGGGVVGARAGGAGVGGAGPAAPKITRCTYERDKVKFATATLQGRALTWWNGRIASMGIDAANGTPWTEVRKWMIDEFCPRSVLQRLEQELYNLKLKGTDIDGYTNQFHELALLCPRMVEPKQVKVEQYIRGLSKNIRDKTDEVSEGEKRKGEGDRGGHGDNRCDYNRRARKRSMLGIVGNVGHRKRDCPKLKKNRQGGNNRGAVYKLGAVDAQQDPKVVTGTFLLNNRYATALFDSGADKSFVSTNFSTLIDIKPVELDTCYEVELADGKVVSTNNVLIGCTLNLLNRSFPIDLMVIELGSFDIIIGMDWLSRYDAAILCGEKKVRIPLEGKTLVIEGNRNNSRLKIVSCIKAQKYIEKGCELFLAQVFPEELPGLLPPRQVEFRIDLIPSAAPVVRAPYHLAPYEMKELSKQLQELSKKGFIRPSSSPWGALVLFVKKKDGSFRMCIDYRELNKLTIKNRYPLPRIDDLFDQLQGSSVYSKIDLRSGYHQLRKQCCRLASDSVDRKDKEPIRVRALVVTTETLFRMQGFGDLFKFIGETLDMSTAYHPETDGQSERTIQTLEDMLRACVINFGSGWDKHLPLAEFSYNNSYHASIKEPHPYEAL</sequence>
<reference evidence="9" key="2">
    <citation type="submission" date="2022-01" db="EMBL/GenBank/DDBJ databases">
        <authorList>
            <person name="Yamashiro T."/>
            <person name="Shiraishi A."/>
            <person name="Satake H."/>
            <person name="Nakayama K."/>
        </authorList>
    </citation>
    <scope>NUCLEOTIDE SEQUENCE</scope>
</reference>
<evidence type="ECO:0000256" key="4">
    <source>
        <dbReference type="ARBA" id="ARBA00022759"/>
    </source>
</evidence>
<dbReference type="EMBL" id="BQNB010011479">
    <property type="protein sequence ID" value="GJS91100.1"/>
    <property type="molecule type" value="Genomic_DNA"/>
</dbReference>
<keyword evidence="5" id="KW-0378">Hydrolase</keyword>
<name>A0ABQ4ZMH0_9ASTR</name>
<dbReference type="InterPro" id="IPR036397">
    <property type="entry name" value="RNaseH_sf"/>
</dbReference>
<evidence type="ECO:0000256" key="1">
    <source>
        <dbReference type="ARBA" id="ARBA00022679"/>
    </source>
</evidence>
<evidence type="ECO:0000313" key="10">
    <source>
        <dbReference type="Proteomes" id="UP001151760"/>
    </source>
</evidence>
<dbReference type="SUPFAM" id="SSF56672">
    <property type="entry name" value="DNA/RNA polymerases"/>
    <property type="match status" value="1"/>
</dbReference>
<dbReference type="Pfam" id="PF08284">
    <property type="entry name" value="RVP_2"/>
    <property type="match status" value="1"/>
</dbReference>
<dbReference type="SUPFAM" id="SSF50630">
    <property type="entry name" value="Acid proteases"/>
    <property type="match status" value="1"/>
</dbReference>
<evidence type="ECO:0000313" key="9">
    <source>
        <dbReference type="EMBL" id="GJS91100.1"/>
    </source>
</evidence>
<feature type="compositionally biased region" description="Gly residues" evidence="7">
    <location>
        <begin position="61"/>
        <end position="75"/>
    </location>
</feature>
<dbReference type="Gene3D" id="2.40.70.10">
    <property type="entry name" value="Acid Proteases"/>
    <property type="match status" value="1"/>
</dbReference>
<dbReference type="InterPro" id="IPR043502">
    <property type="entry name" value="DNA/RNA_pol_sf"/>
</dbReference>
<dbReference type="InterPro" id="IPR012337">
    <property type="entry name" value="RNaseH-like_sf"/>
</dbReference>
<dbReference type="PROSITE" id="PS00141">
    <property type="entry name" value="ASP_PROTEASE"/>
    <property type="match status" value="1"/>
</dbReference>
<dbReference type="GO" id="GO:0003964">
    <property type="term" value="F:RNA-directed DNA polymerase activity"/>
    <property type="evidence" value="ECO:0007669"/>
    <property type="project" value="UniProtKB-KW"/>
</dbReference>
<dbReference type="PROSITE" id="PS50994">
    <property type="entry name" value="INTEGRASE"/>
    <property type="match status" value="1"/>
</dbReference>
<feature type="domain" description="Integrase catalytic" evidence="8">
    <location>
        <begin position="502"/>
        <end position="682"/>
    </location>
</feature>
<dbReference type="CDD" id="cd00303">
    <property type="entry name" value="retropepsin_like"/>
    <property type="match status" value="1"/>
</dbReference>
<feature type="region of interest" description="Disordered" evidence="7">
    <location>
        <begin position="216"/>
        <end position="241"/>
    </location>
</feature>
<dbReference type="PANTHER" id="PTHR15503:SF45">
    <property type="entry name" value="RNA-DIRECTED DNA POLYMERASE HOMOLOG"/>
    <property type="match status" value="1"/>
</dbReference>
<dbReference type="CDD" id="cd01647">
    <property type="entry name" value="RT_LTR"/>
    <property type="match status" value="1"/>
</dbReference>
<accession>A0ABQ4ZMH0</accession>
<dbReference type="Pfam" id="PF03732">
    <property type="entry name" value="Retrotrans_gag"/>
    <property type="match status" value="1"/>
</dbReference>
<dbReference type="SUPFAM" id="SSF53098">
    <property type="entry name" value="Ribonuclease H-like"/>
    <property type="match status" value="1"/>
</dbReference>
<dbReference type="InterPro" id="IPR000477">
    <property type="entry name" value="RT_dom"/>
</dbReference>
<dbReference type="Gene3D" id="3.10.10.10">
    <property type="entry name" value="HIV Type 1 Reverse Transcriptase, subunit A, domain 1"/>
    <property type="match status" value="1"/>
</dbReference>
<dbReference type="InterPro" id="IPR001969">
    <property type="entry name" value="Aspartic_peptidase_AS"/>
</dbReference>
<proteinExistence type="predicted"/>
<dbReference type="PANTHER" id="PTHR15503">
    <property type="entry name" value="LDOC1 RELATED"/>
    <property type="match status" value="1"/>
</dbReference>
<evidence type="ECO:0000256" key="7">
    <source>
        <dbReference type="SAM" id="MobiDB-lite"/>
    </source>
</evidence>